<comment type="subunit">
    <text evidence="7">Consists of a catalytic RNA component (M1 or rnpB) and a protein subunit.</text>
</comment>
<evidence type="ECO:0000256" key="5">
    <source>
        <dbReference type="ARBA" id="ARBA00022801"/>
    </source>
</evidence>
<sequence>MRLPRKHSMTRWREFQRVKKDGRSKAGRFLIVSTLEDPALPHLMTGFITTRRVGKAHDRNRLRRQLRAIVSRHGEFLENPHRYLVTIPRHGAAECGFAALEKDWLKQARRLGLLRETP</sequence>
<dbReference type="InterPro" id="IPR020539">
    <property type="entry name" value="RNase_P_CS"/>
</dbReference>
<reference evidence="9 10" key="1">
    <citation type="submission" date="2024-02" db="EMBL/GenBank/DDBJ databases">
        <title>Haloferula sargassicola NBRC 104335.</title>
        <authorList>
            <person name="Ichikawa N."/>
            <person name="Katano-Makiyama Y."/>
            <person name="Hidaka K."/>
        </authorList>
    </citation>
    <scope>NUCLEOTIDE SEQUENCE [LARGE SCALE GENOMIC DNA]</scope>
    <source>
        <strain evidence="9 10">NBRC 104335</strain>
    </source>
</reference>
<dbReference type="EC" id="3.1.26.5" evidence="7 8"/>
<evidence type="ECO:0000256" key="8">
    <source>
        <dbReference type="NCBIfam" id="TIGR00188"/>
    </source>
</evidence>
<dbReference type="NCBIfam" id="TIGR00188">
    <property type="entry name" value="rnpA"/>
    <property type="match status" value="1"/>
</dbReference>
<keyword evidence="5 7" id="KW-0378">Hydrolase</keyword>
<keyword evidence="4 7" id="KW-0255">Endonuclease</keyword>
<keyword evidence="2 7" id="KW-0819">tRNA processing</keyword>
<dbReference type="InterPro" id="IPR020568">
    <property type="entry name" value="Ribosomal_Su5_D2-typ_SF"/>
</dbReference>
<evidence type="ECO:0000256" key="1">
    <source>
        <dbReference type="ARBA" id="ARBA00002663"/>
    </source>
</evidence>
<dbReference type="PANTHER" id="PTHR33992:SF1">
    <property type="entry name" value="RIBONUCLEASE P PROTEIN COMPONENT"/>
    <property type="match status" value="1"/>
</dbReference>
<keyword evidence="3 7" id="KW-0540">Nuclease</keyword>
<keyword evidence="10" id="KW-1185">Reference proteome</keyword>
<dbReference type="SUPFAM" id="SSF54211">
    <property type="entry name" value="Ribosomal protein S5 domain 2-like"/>
    <property type="match status" value="1"/>
</dbReference>
<keyword evidence="6 7" id="KW-0694">RNA-binding</keyword>
<dbReference type="Pfam" id="PF00825">
    <property type="entry name" value="Ribonuclease_P"/>
    <property type="match status" value="1"/>
</dbReference>
<comment type="caution">
    <text evidence="9">The sequence shown here is derived from an EMBL/GenBank/DDBJ whole genome shotgun (WGS) entry which is preliminary data.</text>
</comment>
<evidence type="ECO:0000256" key="3">
    <source>
        <dbReference type="ARBA" id="ARBA00022722"/>
    </source>
</evidence>
<evidence type="ECO:0000256" key="7">
    <source>
        <dbReference type="HAMAP-Rule" id="MF_00227"/>
    </source>
</evidence>
<evidence type="ECO:0000313" key="10">
    <source>
        <dbReference type="Proteomes" id="UP001476282"/>
    </source>
</evidence>
<dbReference type="Gene3D" id="3.30.230.10">
    <property type="match status" value="1"/>
</dbReference>
<dbReference type="PANTHER" id="PTHR33992">
    <property type="entry name" value="RIBONUCLEASE P PROTEIN COMPONENT"/>
    <property type="match status" value="1"/>
</dbReference>
<comment type="similarity">
    <text evidence="7">Belongs to the RnpA family.</text>
</comment>
<evidence type="ECO:0000313" key="9">
    <source>
        <dbReference type="EMBL" id="GAA5482686.1"/>
    </source>
</evidence>
<proteinExistence type="inferred from homology"/>
<comment type="catalytic activity">
    <reaction evidence="7">
        <text>Endonucleolytic cleavage of RNA, removing 5'-extranucleotides from tRNA precursor.</text>
        <dbReference type="EC" id="3.1.26.5"/>
    </reaction>
</comment>
<dbReference type="RefSeq" id="WP_353566821.1">
    <property type="nucleotide sequence ID" value="NZ_BAABRI010000009.1"/>
</dbReference>
<evidence type="ECO:0000256" key="2">
    <source>
        <dbReference type="ARBA" id="ARBA00022694"/>
    </source>
</evidence>
<name>A0ABP9UQP5_9BACT</name>
<dbReference type="PROSITE" id="PS00648">
    <property type="entry name" value="RIBONUCLEASE_P"/>
    <property type="match status" value="1"/>
</dbReference>
<comment type="function">
    <text evidence="1 7">RNaseP catalyzes the removal of the 5'-leader sequence from pre-tRNA to produce the mature 5'-terminus. It can also cleave other RNA substrates such as 4.5S RNA. The protein component plays an auxiliary but essential role in vivo by binding to the 5'-leader sequence and broadening the substrate specificity of the ribozyme.</text>
</comment>
<evidence type="ECO:0000256" key="6">
    <source>
        <dbReference type="ARBA" id="ARBA00022884"/>
    </source>
</evidence>
<dbReference type="EMBL" id="BAABRI010000009">
    <property type="protein sequence ID" value="GAA5482686.1"/>
    <property type="molecule type" value="Genomic_DNA"/>
</dbReference>
<organism evidence="9 10">
    <name type="scientific">Haloferula sargassicola</name>
    <dbReference type="NCBI Taxonomy" id="490096"/>
    <lineage>
        <taxon>Bacteria</taxon>
        <taxon>Pseudomonadati</taxon>
        <taxon>Verrucomicrobiota</taxon>
        <taxon>Verrucomicrobiia</taxon>
        <taxon>Verrucomicrobiales</taxon>
        <taxon>Verrucomicrobiaceae</taxon>
        <taxon>Haloferula</taxon>
    </lineage>
</organism>
<dbReference type="HAMAP" id="MF_00227">
    <property type="entry name" value="RNase_P"/>
    <property type="match status" value="1"/>
</dbReference>
<dbReference type="InterPro" id="IPR000100">
    <property type="entry name" value="RNase_P"/>
</dbReference>
<evidence type="ECO:0000256" key="4">
    <source>
        <dbReference type="ARBA" id="ARBA00022759"/>
    </source>
</evidence>
<dbReference type="InterPro" id="IPR014721">
    <property type="entry name" value="Ribsml_uS5_D2-typ_fold_subgr"/>
</dbReference>
<gene>
    <name evidence="7 9" type="primary">rnpA</name>
    <name evidence="9" type="ORF">Hsar01_01909</name>
</gene>
<protein>
    <recommendedName>
        <fullName evidence="7 8">Ribonuclease P protein component</fullName>
        <shortName evidence="7">RNase P protein</shortName>
        <shortName evidence="7">RNaseP protein</shortName>
        <ecNumber evidence="7 8">3.1.26.5</ecNumber>
    </recommendedName>
    <alternativeName>
        <fullName evidence="7">Protein C5</fullName>
    </alternativeName>
</protein>
<dbReference type="Proteomes" id="UP001476282">
    <property type="component" value="Unassembled WGS sequence"/>
</dbReference>
<accession>A0ABP9UQP5</accession>